<dbReference type="Proteomes" id="UP000701801">
    <property type="component" value="Unassembled WGS sequence"/>
</dbReference>
<sequence length="291" mass="32135">MVTSDDYSPAVGVINWIMMCSTVLSVCAQLGMKLFVTRELNLDNLVISLAMLFSIGQSIALAVLNANGLGMQPNTLTSSKIMIYSKVAFWTYFGVTNIMTEVLVIGLPFGFLWAVHISQKQRWIIFACLGVRVSIIGAVIAQLFFLHHDKSSLDFGRWPYYICMIFVQSLSLIKACFPFVKNFMLGLESGMIRIDNQEIRRKMSAADYLSSGSNQGTKYLKRTGSVANGATMSSPQEGLSMELTEIDNMRPEPIDHRTTISTTPGRPETGSESSFEGRIRATTEISVNHGG</sequence>
<evidence type="ECO:0000313" key="4">
    <source>
        <dbReference type="EMBL" id="CAG8976643.1"/>
    </source>
</evidence>
<evidence type="ECO:0000256" key="2">
    <source>
        <dbReference type="SAM" id="Phobius"/>
    </source>
</evidence>
<dbReference type="PANTHER" id="PTHR38794">
    <property type="entry name" value="INTEGRAL MEMBRANE PROTEIN"/>
    <property type="match status" value="1"/>
</dbReference>
<feature type="transmembrane region" description="Helical" evidence="2">
    <location>
        <begin position="123"/>
        <end position="146"/>
    </location>
</feature>
<reference evidence="4" key="1">
    <citation type="submission" date="2021-07" db="EMBL/GenBank/DDBJ databases">
        <authorList>
            <person name="Durling M."/>
        </authorList>
    </citation>
    <scope>NUCLEOTIDE SEQUENCE</scope>
</reference>
<accession>A0A9N9LLZ3</accession>
<name>A0A9N9LLZ3_9HELO</name>
<evidence type="ECO:0000313" key="5">
    <source>
        <dbReference type="Proteomes" id="UP000701801"/>
    </source>
</evidence>
<dbReference type="PANTHER" id="PTHR38794:SF1">
    <property type="entry name" value="INTEGRAL MEMBRANE PROTEIN"/>
    <property type="match status" value="1"/>
</dbReference>
<feature type="transmembrane region" description="Helical" evidence="2">
    <location>
        <begin position="12"/>
        <end position="32"/>
    </location>
</feature>
<dbReference type="AlphaFoldDB" id="A0A9N9LLZ3"/>
<organism evidence="4 5">
    <name type="scientific">Hymenoscyphus albidus</name>
    <dbReference type="NCBI Taxonomy" id="595503"/>
    <lineage>
        <taxon>Eukaryota</taxon>
        <taxon>Fungi</taxon>
        <taxon>Dikarya</taxon>
        <taxon>Ascomycota</taxon>
        <taxon>Pezizomycotina</taxon>
        <taxon>Leotiomycetes</taxon>
        <taxon>Helotiales</taxon>
        <taxon>Helotiaceae</taxon>
        <taxon>Hymenoscyphus</taxon>
    </lineage>
</organism>
<feature type="domain" description="Rhodopsin" evidence="3">
    <location>
        <begin position="86"/>
        <end position="183"/>
    </location>
</feature>
<proteinExistence type="predicted"/>
<protein>
    <recommendedName>
        <fullName evidence="3">Rhodopsin domain-containing protein</fullName>
    </recommendedName>
</protein>
<keyword evidence="5" id="KW-1185">Reference proteome</keyword>
<dbReference type="InterPro" id="IPR049326">
    <property type="entry name" value="Rhodopsin_dom_fungi"/>
</dbReference>
<gene>
    <name evidence="4" type="ORF">HYALB_00002159</name>
</gene>
<feature type="transmembrane region" description="Helical" evidence="2">
    <location>
        <begin position="44"/>
        <end position="67"/>
    </location>
</feature>
<keyword evidence="2" id="KW-0472">Membrane</keyword>
<comment type="caution">
    <text evidence="4">The sequence shown here is derived from an EMBL/GenBank/DDBJ whole genome shotgun (WGS) entry which is preliminary data.</text>
</comment>
<feature type="compositionally biased region" description="Polar residues" evidence="1">
    <location>
        <begin position="259"/>
        <end position="274"/>
    </location>
</feature>
<dbReference type="Pfam" id="PF20684">
    <property type="entry name" value="Fung_rhodopsin"/>
    <property type="match status" value="1"/>
</dbReference>
<feature type="transmembrane region" description="Helical" evidence="2">
    <location>
        <begin position="158"/>
        <end position="177"/>
    </location>
</feature>
<evidence type="ECO:0000256" key="1">
    <source>
        <dbReference type="SAM" id="MobiDB-lite"/>
    </source>
</evidence>
<keyword evidence="2" id="KW-0812">Transmembrane</keyword>
<keyword evidence="2" id="KW-1133">Transmembrane helix</keyword>
<feature type="region of interest" description="Disordered" evidence="1">
    <location>
        <begin position="253"/>
        <end position="291"/>
    </location>
</feature>
<feature type="transmembrane region" description="Helical" evidence="2">
    <location>
        <begin position="87"/>
        <end position="111"/>
    </location>
</feature>
<evidence type="ECO:0000259" key="3">
    <source>
        <dbReference type="Pfam" id="PF20684"/>
    </source>
</evidence>
<dbReference type="OrthoDB" id="3918601at2759"/>
<dbReference type="EMBL" id="CAJVRM010000184">
    <property type="protein sequence ID" value="CAG8976643.1"/>
    <property type="molecule type" value="Genomic_DNA"/>
</dbReference>